<dbReference type="RefSeq" id="WP_084069022.1">
    <property type="nucleotide sequence ID" value="NZ_FWXY01000009.1"/>
</dbReference>
<dbReference type="STRING" id="1121400.SAMN02746065_109137"/>
<evidence type="ECO:0000313" key="2">
    <source>
        <dbReference type="EMBL" id="SMC76466.1"/>
    </source>
</evidence>
<gene>
    <name evidence="2" type="ORF">SAMN02746065_109137</name>
</gene>
<dbReference type="Proteomes" id="UP000192418">
    <property type="component" value="Unassembled WGS sequence"/>
</dbReference>
<feature type="transmembrane region" description="Helical" evidence="1">
    <location>
        <begin position="78"/>
        <end position="104"/>
    </location>
</feature>
<keyword evidence="1" id="KW-0812">Transmembrane</keyword>
<feature type="transmembrane region" description="Helical" evidence="1">
    <location>
        <begin position="14"/>
        <end position="33"/>
    </location>
</feature>
<dbReference type="EMBL" id="FWXY01000009">
    <property type="protein sequence ID" value="SMC76466.1"/>
    <property type="molecule type" value="Genomic_DNA"/>
</dbReference>
<feature type="transmembrane region" description="Helical" evidence="1">
    <location>
        <begin position="42"/>
        <end position="58"/>
    </location>
</feature>
<evidence type="ECO:0000313" key="3">
    <source>
        <dbReference type="Proteomes" id="UP000192418"/>
    </source>
</evidence>
<proteinExistence type="predicted"/>
<dbReference type="Pfam" id="PF19588">
    <property type="entry name" value="SxtJ"/>
    <property type="match status" value="1"/>
</dbReference>
<organism evidence="2 3">
    <name type="scientific">Desulfocicer vacuolatum DSM 3385</name>
    <dbReference type="NCBI Taxonomy" id="1121400"/>
    <lineage>
        <taxon>Bacteria</taxon>
        <taxon>Pseudomonadati</taxon>
        <taxon>Thermodesulfobacteriota</taxon>
        <taxon>Desulfobacteria</taxon>
        <taxon>Desulfobacterales</taxon>
        <taxon>Desulfobacteraceae</taxon>
        <taxon>Desulfocicer</taxon>
    </lineage>
</organism>
<keyword evidence="1" id="KW-1133">Transmembrane helix</keyword>
<evidence type="ECO:0008006" key="4">
    <source>
        <dbReference type="Google" id="ProtNLM"/>
    </source>
</evidence>
<sequence>MHEQSLTRRDYRHFAFLMALFVLILFGVLWPLLRGGVILMKAWPWVVAGLLVCWGMVWPEGLRFIHAPWMAVGRVLGILNTTVILTLVFYLFITPMAIVLKVLGKDTMERTFKRNGVHDSHWKKSSNGRRIEYMEKIY</sequence>
<protein>
    <recommendedName>
        <fullName evidence="4">SxtJ</fullName>
    </recommendedName>
</protein>
<evidence type="ECO:0000256" key="1">
    <source>
        <dbReference type="SAM" id="Phobius"/>
    </source>
</evidence>
<dbReference type="InterPro" id="IPR045781">
    <property type="entry name" value="SxtJ"/>
</dbReference>
<name>A0A1W2BUS0_9BACT</name>
<dbReference type="OrthoDB" id="677860at2"/>
<reference evidence="2 3" key="1">
    <citation type="submission" date="2017-04" db="EMBL/GenBank/DDBJ databases">
        <authorList>
            <person name="Afonso C.L."/>
            <person name="Miller P.J."/>
            <person name="Scott M.A."/>
            <person name="Spackman E."/>
            <person name="Goraichik I."/>
            <person name="Dimitrov K.M."/>
            <person name="Suarez D.L."/>
            <person name="Swayne D.E."/>
        </authorList>
    </citation>
    <scope>NUCLEOTIDE SEQUENCE [LARGE SCALE GENOMIC DNA]</scope>
    <source>
        <strain evidence="2 3">DSM 3385</strain>
    </source>
</reference>
<keyword evidence="3" id="KW-1185">Reference proteome</keyword>
<dbReference type="AlphaFoldDB" id="A0A1W2BUS0"/>
<keyword evidence="1" id="KW-0472">Membrane</keyword>
<accession>A0A1W2BUS0</accession>